<comment type="subcellular location">
    <subcellularLocation>
        <location evidence="2">Membrane</location>
    </subcellularLocation>
    <subcellularLocation>
        <location evidence="3">Secreted</location>
    </subcellularLocation>
</comment>
<dbReference type="PRINTS" id="PR01488">
    <property type="entry name" value="RTXTOXINA"/>
</dbReference>
<dbReference type="GO" id="GO:0090729">
    <property type="term" value="F:toxin activity"/>
    <property type="evidence" value="ECO:0007669"/>
    <property type="project" value="UniProtKB-KW"/>
</dbReference>
<dbReference type="InterPro" id="IPR003995">
    <property type="entry name" value="RTX_toxin_determinant-A"/>
</dbReference>
<dbReference type="InterPro" id="IPR011049">
    <property type="entry name" value="Serralysin-like_metalloprot_C"/>
</dbReference>
<keyword evidence="8" id="KW-0843">Virulence</keyword>
<comment type="cofactor">
    <cofactor evidence="1">
        <name>Ca(2+)</name>
        <dbReference type="ChEBI" id="CHEBI:29108"/>
    </cofactor>
</comment>
<keyword evidence="9" id="KW-0472">Membrane</keyword>
<evidence type="ECO:0000256" key="2">
    <source>
        <dbReference type="ARBA" id="ARBA00004370"/>
    </source>
</evidence>
<evidence type="ECO:0000259" key="10">
    <source>
        <dbReference type="SMART" id="SM00235"/>
    </source>
</evidence>
<dbReference type="InterPro" id="IPR001343">
    <property type="entry name" value="Hemolysn_Ca-bd"/>
</dbReference>
<organism evidence="11 12">
    <name type="scientific">Paracoccus halophilus</name>
    <dbReference type="NCBI Taxonomy" id="376733"/>
    <lineage>
        <taxon>Bacteria</taxon>
        <taxon>Pseudomonadati</taxon>
        <taxon>Pseudomonadota</taxon>
        <taxon>Alphaproteobacteria</taxon>
        <taxon>Rhodobacterales</taxon>
        <taxon>Paracoccaceae</taxon>
        <taxon>Paracoccus</taxon>
    </lineage>
</organism>
<feature type="domain" description="Peptidase metallopeptidase" evidence="10">
    <location>
        <begin position="172"/>
        <end position="315"/>
    </location>
</feature>
<comment type="similarity">
    <text evidence="4">Belongs to the peptidase M10B family.</text>
</comment>
<dbReference type="PANTHER" id="PTHR38340">
    <property type="entry name" value="S-LAYER PROTEIN"/>
    <property type="match status" value="1"/>
</dbReference>
<evidence type="ECO:0000313" key="11">
    <source>
        <dbReference type="EMBL" id="SFA54014.1"/>
    </source>
</evidence>
<evidence type="ECO:0000256" key="3">
    <source>
        <dbReference type="ARBA" id="ARBA00004613"/>
    </source>
</evidence>
<evidence type="ECO:0000256" key="9">
    <source>
        <dbReference type="ARBA" id="ARBA00023136"/>
    </source>
</evidence>
<dbReference type="Proteomes" id="UP000182312">
    <property type="component" value="Unassembled WGS sequence"/>
</dbReference>
<dbReference type="GO" id="GO:0008270">
    <property type="term" value="F:zinc ion binding"/>
    <property type="evidence" value="ECO:0007669"/>
    <property type="project" value="InterPro"/>
</dbReference>
<dbReference type="InterPro" id="IPR006026">
    <property type="entry name" value="Peptidase_Metallo"/>
</dbReference>
<dbReference type="GO" id="GO:0005615">
    <property type="term" value="C:extracellular space"/>
    <property type="evidence" value="ECO:0007669"/>
    <property type="project" value="InterPro"/>
</dbReference>
<dbReference type="SMART" id="SM00235">
    <property type="entry name" value="ZnMc"/>
    <property type="match status" value="1"/>
</dbReference>
<evidence type="ECO:0000256" key="5">
    <source>
        <dbReference type="ARBA" id="ARBA00022525"/>
    </source>
</evidence>
<evidence type="ECO:0000313" key="12">
    <source>
        <dbReference type="Proteomes" id="UP000182312"/>
    </source>
</evidence>
<dbReference type="Pfam" id="PF08548">
    <property type="entry name" value="Peptidase_M10_C"/>
    <property type="match status" value="1"/>
</dbReference>
<evidence type="ECO:0000256" key="4">
    <source>
        <dbReference type="ARBA" id="ARBA00009490"/>
    </source>
</evidence>
<evidence type="ECO:0000256" key="7">
    <source>
        <dbReference type="ARBA" id="ARBA00022737"/>
    </source>
</evidence>
<dbReference type="GO" id="GO:0006508">
    <property type="term" value="P:proteolysis"/>
    <property type="evidence" value="ECO:0007669"/>
    <property type="project" value="InterPro"/>
</dbReference>
<gene>
    <name evidence="11" type="ORF">SAMN04487972_111103</name>
</gene>
<dbReference type="Gene3D" id="2.60.120.380">
    <property type="match status" value="1"/>
</dbReference>
<dbReference type="OrthoDB" id="733404at2"/>
<name>A0A1I0TQH2_9RHOB</name>
<keyword evidence="5" id="KW-0964">Secreted</keyword>
<dbReference type="PRINTS" id="PR00313">
    <property type="entry name" value="CABNDNGRPT"/>
</dbReference>
<dbReference type="SUPFAM" id="SSF51120">
    <property type="entry name" value="beta-Roll"/>
    <property type="match status" value="4"/>
</dbReference>
<accession>A0A1I0TQH2</accession>
<evidence type="ECO:0000256" key="1">
    <source>
        <dbReference type="ARBA" id="ARBA00001913"/>
    </source>
</evidence>
<dbReference type="Pfam" id="PF00353">
    <property type="entry name" value="HemolysinCabind"/>
    <property type="match status" value="4"/>
</dbReference>
<dbReference type="InterPro" id="IPR050557">
    <property type="entry name" value="RTX_toxin/Mannuronan_C5-epim"/>
</dbReference>
<dbReference type="InterPro" id="IPR018511">
    <property type="entry name" value="Hemolysin-typ_Ca-bd_CS"/>
</dbReference>
<dbReference type="RefSeq" id="WP_036739061.1">
    <property type="nucleotide sequence ID" value="NZ_FOJO01000011.1"/>
</dbReference>
<dbReference type="AlphaFoldDB" id="A0A1I0TQH2"/>
<dbReference type="EMBL" id="FOJO01000011">
    <property type="protein sequence ID" value="SFA54014.1"/>
    <property type="molecule type" value="Genomic_DNA"/>
</dbReference>
<dbReference type="InterPro" id="IPR013858">
    <property type="entry name" value="Peptidase_M10B_C"/>
</dbReference>
<dbReference type="PANTHER" id="PTHR38340:SF1">
    <property type="entry name" value="S-LAYER PROTEIN"/>
    <property type="match status" value="1"/>
</dbReference>
<sequence length="803" mass="84478">MTSSNGNSSLSERIVAAPLEGGGISRANLFEGSDAAASRATSYSMRSGDTFNGNLSPEGDADWVRISLGPGVYEITLDGRGNSPLYDPYLRLMDASGTQVRFDDDGGSGLGSRIVLSVTTASTYYIEAGSYGDYYSGAYSLGVAAVDPGEVLTMDEIGEQLTDGYWEYAGVSRRSFDVAQGGALNVNLAGLTGAGRRLADMALSAWEDVLGINFNRNPGGGTAHITFDDYDEGAYSTSQVFGGEIISSFVNVSTSWLSNFGTDFNTYSYQTYIHEIGHALGLGHAGDYNGAATYGVDNSYANDSWQASIMSYFSQVDNTTIDASYAFVMSAMMADIQAMQDLYGTTSIRTGNNVYGEQTNAGESYATIARLLRNTDTRDDITFTIFDQGGTDRLDLRMDGNNQRIDLAPGSISNAYGLRGNISIAEGTLIEDLLAGRGDDLIYGNWANNQIQGGNGNDMIRGLAGNDELYGNSGSDTLIGGAGNDIVRGGGGNDTIYDDNGADVLLGGDGNDIIRGSGGNDTIYGNSGSDTLLGGAGNDVYFVDAGDRINEGANGGIDTIRTDLLTRLGANLENLQLISNTALDGYGNSLANRMLGNDADNRLYGLSGGDVLFGYGGNDTLVGGSGRDRLVGGQGRDHLAGGGDNDIYEWRSGDVILEGVNGGIDIIRATSTVAISANVENLVMMGTSVMHGFGNDLNNRITGNFADNFINGNDGNDILTGRGGSDNFVFNDGRDIITDFRDDMDTIRIDNALWGGAPRTRAQLLADADVIGGNTVFNFGNGNTLTVNGVTDTAILMNDLIII</sequence>
<keyword evidence="7" id="KW-0677">Repeat</keyword>
<dbReference type="SUPFAM" id="SSF55486">
    <property type="entry name" value="Metalloproteases ('zincins'), catalytic domain"/>
    <property type="match status" value="1"/>
</dbReference>
<dbReference type="Gene3D" id="2.150.10.10">
    <property type="entry name" value="Serralysin-like metalloprotease, C-terminal"/>
    <property type="match status" value="3"/>
</dbReference>
<dbReference type="GO" id="GO:0016020">
    <property type="term" value="C:membrane"/>
    <property type="evidence" value="ECO:0007669"/>
    <property type="project" value="UniProtKB-SubCell"/>
</dbReference>
<dbReference type="CDD" id="cd04277">
    <property type="entry name" value="ZnMc_serralysin_like"/>
    <property type="match status" value="1"/>
</dbReference>
<evidence type="ECO:0000256" key="8">
    <source>
        <dbReference type="ARBA" id="ARBA00023026"/>
    </source>
</evidence>
<reference evidence="11 12" key="1">
    <citation type="submission" date="2016-10" db="EMBL/GenBank/DDBJ databases">
        <authorList>
            <person name="de Groot N.N."/>
        </authorList>
    </citation>
    <scope>NUCLEOTIDE SEQUENCE [LARGE SCALE GENOMIC DNA]</scope>
    <source>
        <strain evidence="11 12">CGMCC 1.6117</strain>
    </source>
</reference>
<dbReference type="GO" id="GO:0005509">
    <property type="term" value="F:calcium ion binding"/>
    <property type="evidence" value="ECO:0007669"/>
    <property type="project" value="InterPro"/>
</dbReference>
<dbReference type="Gene3D" id="3.40.390.10">
    <property type="entry name" value="Collagenase (Catalytic Domain)"/>
    <property type="match status" value="1"/>
</dbReference>
<dbReference type="InterPro" id="IPR024079">
    <property type="entry name" value="MetalloPept_cat_dom_sf"/>
</dbReference>
<protein>
    <submittedName>
        <fullName evidence="11">Serralysin</fullName>
    </submittedName>
</protein>
<dbReference type="PROSITE" id="PS00330">
    <property type="entry name" value="HEMOLYSIN_CALCIUM"/>
    <property type="match status" value="5"/>
</dbReference>
<dbReference type="GO" id="GO:0008237">
    <property type="term" value="F:metallopeptidase activity"/>
    <property type="evidence" value="ECO:0007669"/>
    <property type="project" value="InterPro"/>
</dbReference>
<evidence type="ECO:0000256" key="6">
    <source>
        <dbReference type="ARBA" id="ARBA00022656"/>
    </source>
</evidence>
<dbReference type="InterPro" id="IPR034033">
    <property type="entry name" value="Serralysin-like"/>
</dbReference>
<keyword evidence="6" id="KW-0800">Toxin</keyword>
<proteinExistence type="inferred from homology"/>